<protein>
    <submittedName>
        <fullName evidence="1">Uncharacterized protein</fullName>
    </submittedName>
</protein>
<reference evidence="1 2" key="1">
    <citation type="submission" date="2019-12" db="EMBL/GenBank/DDBJ databases">
        <title>Nocardia sp. nov. ET3-3 isolated from soil.</title>
        <authorList>
            <person name="Kanchanasin P."/>
            <person name="Tanasupawat S."/>
            <person name="Yuki M."/>
            <person name="Kudo T."/>
        </authorList>
    </citation>
    <scope>NUCLEOTIDE SEQUENCE [LARGE SCALE GENOMIC DNA]</scope>
    <source>
        <strain evidence="1 2">ET3-3</strain>
    </source>
</reference>
<gene>
    <name evidence="1" type="ORF">GPX89_26335</name>
</gene>
<keyword evidence="2" id="KW-1185">Reference proteome</keyword>
<proteinExistence type="predicted"/>
<dbReference type="AlphaFoldDB" id="A0A7K1V2T7"/>
<comment type="caution">
    <text evidence="1">The sequence shown here is derived from an EMBL/GenBank/DDBJ whole genome shotgun (WGS) entry which is preliminary data.</text>
</comment>
<evidence type="ECO:0000313" key="2">
    <source>
        <dbReference type="Proteomes" id="UP000466794"/>
    </source>
</evidence>
<name>A0A7K1V2T7_9NOCA</name>
<dbReference type="Proteomes" id="UP000466794">
    <property type="component" value="Unassembled WGS sequence"/>
</dbReference>
<evidence type="ECO:0000313" key="1">
    <source>
        <dbReference type="EMBL" id="MVU80759.1"/>
    </source>
</evidence>
<dbReference type="EMBL" id="WRPP01000005">
    <property type="protein sequence ID" value="MVU80759.1"/>
    <property type="molecule type" value="Genomic_DNA"/>
</dbReference>
<organism evidence="1 2">
    <name type="scientific">Nocardia terrae</name>
    <dbReference type="NCBI Taxonomy" id="2675851"/>
    <lineage>
        <taxon>Bacteria</taxon>
        <taxon>Bacillati</taxon>
        <taxon>Actinomycetota</taxon>
        <taxon>Actinomycetes</taxon>
        <taxon>Mycobacteriales</taxon>
        <taxon>Nocardiaceae</taxon>
        <taxon>Nocardia</taxon>
    </lineage>
</organism>
<sequence>MRTGGGFTAAGQARREAARMNAIDGFDAGMAYQQVARRYQVATMTRGNWWDK</sequence>
<accession>A0A7K1V2T7</accession>
<dbReference type="RefSeq" id="WP_157390330.1">
    <property type="nucleotide sequence ID" value="NZ_WRPP01000005.1"/>
</dbReference>